<feature type="compositionally biased region" description="Low complexity" evidence="4">
    <location>
        <begin position="12"/>
        <end position="34"/>
    </location>
</feature>
<dbReference type="Proteomes" id="UP000241890">
    <property type="component" value="Unassembled WGS sequence"/>
</dbReference>
<dbReference type="InParanoid" id="A0A2R5GZX3"/>
<feature type="region of interest" description="Disordered" evidence="4">
    <location>
        <begin position="59"/>
        <end position="78"/>
    </location>
</feature>
<organism evidence="6 7">
    <name type="scientific">Hondaea fermentalgiana</name>
    <dbReference type="NCBI Taxonomy" id="2315210"/>
    <lineage>
        <taxon>Eukaryota</taxon>
        <taxon>Sar</taxon>
        <taxon>Stramenopiles</taxon>
        <taxon>Bigyra</taxon>
        <taxon>Labyrinthulomycetes</taxon>
        <taxon>Thraustochytrida</taxon>
        <taxon>Thraustochytriidae</taxon>
        <taxon>Hondaea</taxon>
    </lineage>
</organism>
<dbReference type="Pfam" id="PF07959">
    <property type="entry name" value="Fucose_pyrophosphorylase"/>
    <property type="match status" value="1"/>
</dbReference>
<evidence type="ECO:0000256" key="4">
    <source>
        <dbReference type="SAM" id="MobiDB-lite"/>
    </source>
</evidence>
<evidence type="ECO:0000313" key="6">
    <source>
        <dbReference type="EMBL" id="GBG34031.1"/>
    </source>
</evidence>
<keyword evidence="2" id="KW-0547">Nucleotide-binding</keyword>
<dbReference type="InterPro" id="IPR012887">
    <property type="entry name" value="GDP_fucose_pyrophosphorylase"/>
</dbReference>
<dbReference type="PANTHER" id="PTHR32463:SF0">
    <property type="entry name" value="L-FUCOSE KINASE"/>
    <property type="match status" value="1"/>
</dbReference>
<dbReference type="GO" id="GO:0050201">
    <property type="term" value="F:fucokinase activity"/>
    <property type="evidence" value="ECO:0007669"/>
    <property type="project" value="TreeGrafter"/>
</dbReference>
<dbReference type="AlphaFoldDB" id="A0A2R5GZX3"/>
<evidence type="ECO:0000256" key="3">
    <source>
        <dbReference type="ARBA" id="ARBA00022777"/>
    </source>
</evidence>
<reference evidence="6 7" key="1">
    <citation type="submission" date="2017-12" db="EMBL/GenBank/DDBJ databases">
        <title>Sequencing, de novo assembly and annotation of complete genome of a new Thraustochytrid species, strain FCC1311.</title>
        <authorList>
            <person name="Sedici K."/>
            <person name="Godart F."/>
            <person name="Aiese Cigliano R."/>
            <person name="Sanseverino W."/>
            <person name="Barakat M."/>
            <person name="Ortet P."/>
            <person name="Marechal E."/>
            <person name="Cagnac O."/>
            <person name="Amato A."/>
        </authorList>
    </citation>
    <scope>NUCLEOTIDE SEQUENCE [LARGE SCALE GENOMIC DNA]</scope>
</reference>
<name>A0A2R5GZX3_9STRA</name>
<dbReference type="EMBL" id="BEYU01000177">
    <property type="protein sequence ID" value="GBG34031.1"/>
    <property type="molecule type" value="Genomic_DNA"/>
</dbReference>
<proteinExistence type="predicted"/>
<keyword evidence="3" id="KW-0418">Kinase</keyword>
<feature type="region of interest" description="Disordered" evidence="4">
    <location>
        <begin position="1"/>
        <end position="34"/>
    </location>
</feature>
<comment type="caution">
    <text evidence="6">The sequence shown here is derived from an EMBL/GenBank/DDBJ whole genome shotgun (WGS) entry which is preliminary data.</text>
</comment>
<feature type="region of interest" description="Disordered" evidence="4">
    <location>
        <begin position="417"/>
        <end position="441"/>
    </location>
</feature>
<keyword evidence="1" id="KW-0808">Transferase</keyword>
<feature type="compositionally biased region" description="Basic and acidic residues" evidence="4">
    <location>
        <begin position="66"/>
        <end position="75"/>
    </location>
</feature>
<dbReference type="GO" id="GO:0000166">
    <property type="term" value="F:nucleotide binding"/>
    <property type="evidence" value="ECO:0007669"/>
    <property type="project" value="UniProtKB-KW"/>
</dbReference>
<feature type="compositionally biased region" description="Low complexity" evidence="4">
    <location>
        <begin position="417"/>
        <end position="438"/>
    </location>
</feature>
<feature type="domain" description="GDP-fucose pyrophosphorylase" evidence="5">
    <location>
        <begin position="429"/>
        <end position="573"/>
    </location>
</feature>
<dbReference type="GO" id="GO:0042352">
    <property type="term" value="P:GDP-L-fucose salvage"/>
    <property type="evidence" value="ECO:0007669"/>
    <property type="project" value="TreeGrafter"/>
</dbReference>
<evidence type="ECO:0000256" key="2">
    <source>
        <dbReference type="ARBA" id="ARBA00022741"/>
    </source>
</evidence>
<dbReference type="InterPro" id="IPR052203">
    <property type="entry name" value="GHMP_Kinase-Related"/>
</dbReference>
<accession>A0A2R5GZX3</accession>
<gene>
    <name evidence="6" type="ORF">FCC1311_102542</name>
</gene>
<evidence type="ECO:0000259" key="5">
    <source>
        <dbReference type="Pfam" id="PF07959"/>
    </source>
</evidence>
<feature type="compositionally biased region" description="Basic and acidic residues" evidence="4">
    <location>
        <begin position="1"/>
        <end position="10"/>
    </location>
</feature>
<evidence type="ECO:0000256" key="1">
    <source>
        <dbReference type="ARBA" id="ARBA00022679"/>
    </source>
</evidence>
<evidence type="ECO:0000313" key="7">
    <source>
        <dbReference type="Proteomes" id="UP000241890"/>
    </source>
</evidence>
<sequence>MGATDSREAADSTGSASEAVRSSSSSGHGSARRATWASERTLSAWDAIFIVEEHSAQQHLGDVQNEDQKHHEEQNNHQPAATLATACLQELARRRYTCHLEVAARGTSTTQGHAFNGGLRAATRWLRQTNADRGSARMKRVLVLSVEASRPWSSAMSALPLMRAEADKNGSKSAHADCEDIVTVAQLLVDVIGSMQARPGLWLCPCDGLILSKLNVKTPTSPDAFVIVSNALRPQEAQRRFRAAYDPIDKSVECLITPEQGPRDAGNGACLLYYMNFELCEQIAGLAEDHGIESELDVVQDVFEALTSNCTADGFASSSSDRLSADARQTVFSELHGKRKFQVVVADDEAAETVAFWPLTPEDLLQLHTVTPPDLLDALQVYGCKQVAESVKAVEAVAGMAATRQVRVDSAASTTSEAYESAALPQSTTRQRVSSRSGSVHDEAHVRVEAGARVFNSLLVGTGTVDTGSLVLDSRLCGRWHVGPGSLVAGLQRTALRRNLHIGAGIFVQEIALPHANVLVVHGIADKLEAPVFAGRPMDEILQQLPLDDEASFWRTREAAETQALQDALLFPVRAASRDELHLAQFYVLHVLAQRLVPVSPLLHYRARSAWLSSQRVSLWHVFSHGDTIQSVVDAQRLAARIQAFLIVAALLENGRMGVERALPRVQGLLRQGDDLEALMDILDGVASNSRTRPGVASAALECIALALRQRRAFALAAQDEQTSDSWQGAHEGATSLAAIFAPTLDRMSSARSDGVQQAARLRKSLAGSETDEALAAQYEALARKA</sequence>
<keyword evidence="7" id="KW-1185">Reference proteome</keyword>
<protein>
    <recommendedName>
        <fullName evidence="5">GDP-fucose pyrophosphorylase domain-containing protein</fullName>
    </recommendedName>
</protein>
<dbReference type="PANTHER" id="PTHR32463">
    <property type="entry name" value="L-FUCOSE KINASE"/>
    <property type="match status" value="1"/>
</dbReference>